<dbReference type="PRINTS" id="PR00097">
    <property type="entry name" value="ANTSNTHASEII"/>
</dbReference>
<comment type="similarity">
    <text evidence="3">In the C-terminal section; belongs to the anthranilate synthase component I family.</text>
</comment>
<evidence type="ECO:0000313" key="13">
    <source>
        <dbReference type="EMBL" id="TKA68725.1"/>
    </source>
</evidence>
<name>A0A4U0X317_9PEZI</name>
<evidence type="ECO:0000259" key="11">
    <source>
        <dbReference type="Pfam" id="PF00425"/>
    </source>
</evidence>
<feature type="domain" description="Chorismate-utilising enzyme C-terminal" evidence="11">
    <location>
        <begin position="542"/>
        <end position="843"/>
    </location>
</feature>
<comment type="catalytic activity">
    <reaction evidence="1">
        <text>chorismate + L-glutamine = 4-amino-4-deoxychorismate + L-glutamate</text>
        <dbReference type="Rhea" id="RHEA:11672"/>
        <dbReference type="ChEBI" id="CHEBI:29748"/>
        <dbReference type="ChEBI" id="CHEBI:29985"/>
        <dbReference type="ChEBI" id="CHEBI:58359"/>
        <dbReference type="ChEBI" id="CHEBI:58406"/>
        <dbReference type="EC" id="2.6.1.85"/>
    </reaction>
</comment>
<dbReference type="InterPro" id="IPR010117">
    <property type="entry name" value="PabB_fungal"/>
</dbReference>
<dbReference type="GO" id="GO:0008153">
    <property type="term" value="P:4-aminobenzoate biosynthetic process"/>
    <property type="evidence" value="ECO:0007669"/>
    <property type="project" value="TreeGrafter"/>
</dbReference>
<keyword evidence="5" id="KW-0808">Transferase</keyword>
<dbReference type="AlphaFoldDB" id="A0A4U0X317"/>
<reference evidence="13 14" key="1">
    <citation type="submission" date="2017-03" db="EMBL/GenBank/DDBJ databases">
        <title>Genomes of endolithic fungi from Antarctica.</title>
        <authorList>
            <person name="Coleine C."/>
            <person name="Masonjones S."/>
            <person name="Stajich J.E."/>
        </authorList>
    </citation>
    <scope>NUCLEOTIDE SEQUENCE [LARGE SCALE GENOMIC DNA]</scope>
    <source>
        <strain evidence="13 14">CCFEE 5187</strain>
    </source>
</reference>
<evidence type="ECO:0000256" key="8">
    <source>
        <dbReference type="ARBA" id="ARBA00031329"/>
    </source>
</evidence>
<dbReference type="EMBL" id="NAJN01000791">
    <property type="protein sequence ID" value="TKA68725.1"/>
    <property type="molecule type" value="Genomic_DNA"/>
</dbReference>
<evidence type="ECO:0000259" key="10">
    <source>
        <dbReference type="Pfam" id="PF00117"/>
    </source>
</evidence>
<dbReference type="GO" id="GO:0046820">
    <property type="term" value="F:4-amino-4-deoxychorismate synthase activity"/>
    <property type="evidence" value="ECO:0007669"/>
    <property type="project" value="UniProtKB-EC"/>
</dbReference>
<evidence type="ECO:0000259" key="12">
    <source>
        <dbReference type="Pfam" id="PF04715"/>
    </source>
</evidence>
<comment type="caution">
    <text evidence="13">The sequence shown here is derived from an EMBL/GenBank/DDBJ whole genome shotgun (WGS) entry which is preliminary data.</text>
</comment>
<dbReference type="STRING" id="331657.A0A4U0X317"/>
<dbReference type="GO" id="GO:0046654">
    <property type="term" value="P:tetrahydrofolate biosynthetic process"/>
    <property type="evidence" value="ECO:0007669"/>
    <property type="project" value="UniProtKB-UniPathway"/>
</dbReference>
<organism evidence="13 14">
    <name type="scientific">Cryomyces minteri</name>
    <dbReference type="NCBI Taxonomy" id="331657"/>
    <lineage>
        <taxon>Eukaryota</taxon>
        <taxon>Fungi</taxon>
        <taxon>Dikarya</taxon>
        <taxon>Ascomycota</taxon>
        <taxon>Pezizomycotina</taxon>
        <taxon>Dothideomycetes</taxon>
        <taxon>Dothideomycetes incertae sedis</taxon>
        <taxon>Cryomyces</taxon>
    </lineage>
</organism>
<dbReference type="Proteomes" id="UP000308768">
    <property type="component" value="Unassembled WGS sequence"/>
</dbReference>
<dbReference type="Pfam" id="PF00425">
    <property type="entry name" value="Chorismate_bind"/>
    <property type="match status" value="1"/>
</dbReference>
<evidence type="ECO:0000256" key="3">
    <source>
        <dbReference type="ARBA" id="ARBA00005970"/>
    </source>
</evidence>
<proteinExistence type="inferred from homology"/>
<dbReference type="NCBIfam" id="TIGR01823">
    <property type="entry name" value="PabB-fungal"/>
    <property type="match status" value="1"/>
</dbReference>
<evidence type="ECO:0000256" key="5">
    <source>
        <dbReference type="ARBA" id="ARBA00022679"/>
    </source>
</evidence>
<evidence type="ECO:0000256" key="9">
    <source>
        <dbReference type="ARBA" id="ARBA00031904"/>
    </source>
</evidence>
<dbReference type="GO" id="GO:0046656">
    <property type="term" value="P:folic acid biosynthetic process"/>
    <property type="evidence" value="ECO:0007669"/>
    <property type="project" value="UniProtKB-KW"/>
</dbReference>
<keyword evidence="6" id="KW-0289">Folate biosynthesis</keyword>
<dbReference type="PROSITE" id="PS51273">
    <property type="entry name" value="GATASE_TYPE_1"/>
    <property type="match status" value="1"/>
</dbReference>
<dbReference type="GO" id="GO:0005737">
    <property type="term" value="C:cytoplasm"/>
    <property type="evidence" value="ECO:0007669"/>
    <property type="project" value="TreeGrafter"/>
</dbReference>
<keyword evidence="14" id="KW-1185">Reference proteome</keyword>
<dbReference type="SUPFAM" id="SSF52317">
    <property type="entry name" value="Class I glutamine amidotransferase-like"/>
    <property type="match status" value="1"/>
</dbReference>
<accession>A0A4U0X317</accession>
<dbReference type="OrthoDB" id="64220at2759"/>
<dbReference type="InterPro" id="IPR029062">
    <property type="entry name" value="Class_I_gatase-like"/>
</dbReference>
<dbReference type="GO" id="GO:0000162">
    <property type="term" value="P:L-tryptophan biosynthetic process"/>
    <property type="evidence" value="ECO:0007669"/>
    <property type="project" value="TreeGrafter"/>
</dbReference>
<dbReference type="InterPro" id="IPR005801">
    <property type="entry name" value="ADC_synthase"/>
</dbReference>
<evidence type="ECO:0000256" key="7">
    <source>
        <dbReference type="ARBA" id="ARBA00022962"/>
    </source>
</evidence>
<keyword evidence="7" id="KW-0315">Glutamine amidotransferase</keyword>
<evidence type="ECO:0000256" key="1">
    <source>
        <dbReference type="ARBA" id="ARBA00001000"/>
    </source>
</evidence>
<evidence type="ECO:0000256" key="4">
    <source>
        <dbReference type="ARBA" id="ARBA00013139"/>
    </source>
</evidence>
<dbReference type="EC" id="2.6.1.85" evidence="4"/>
<evidence type="ECO:0000256" key="6">
    <source>
        <dbReference type="ARBA" id="ARBA00022909"/>
    </source>
</evidence>
<evidence type="ECO:0000313" key="14">
    <source>
        <dbReference type="Proteomes" id="UP000308768"/>
    </source>
</evidence>
<dbReference type="UniPathway" id="UPA00077">
    <property type="reaction ID" value="UER00149"/>
</dbReference>
<comment type="pathway">
    <text evidence="2">Cofactor biosynthesis; tetrahydrofolate biosynthesis; 4-aminobenzoate from chorismate: step 1/2.</text>
</comment>
<gene>
    <name evidence="13" type="ORF">B0A49_06217</name>
</gene>
<dbReference type="Pfam" id="PF04715">
    <property type="entry name" value="Anth_synt_I_N"/>
    <property type="match status" value="1"/>
</dbReference>
<dbReference type="Gene3D" id="3.60.120.10">
    <property type="entry name" value="Anthranilate synthase"/>
    <property type="match status" value="1"/>
</dbReference>
<dbReference type="CDD" id="cd01743">
    <property type="entry name" value="GATase1_Anthranilate_Synthase"/>
    <property type="match status" value="1"/>
</dbReference>
<dbReference type="SUPFAM" id="SSF56322">
    <property type="entry name" value="ADC synthase"/>
    <property type="match status" value="1"/>
</dbReference>
<dbReference type="InterPro" id="IPR006805">
    <property type="entry name" value="Anth_synth_I_N"/>
</dbReference>
<feature type="domain" description="Anthranilate synthase component I N-terminal" evidence="12">
    <location>
        <begin position="331"/>
        <end position="468"/>
    </location>
</feature>
<dbReference type="InterPro" id="IPR017926">
    <property type="entry name" value="GATASE"/>
</dbReference>
<dbReference type="PRINTS" id="PR00096">
    <property type="entry name" value="GATASE"/>
</dbReference>
<sequence>MPHKTCTSSVVSPVQDDRSILELPGRRPRVLFIDAYDSFTNNIIALVDQSLNADIEVVHIDDPRFSDGSGVSFLSFLEGFDAAIAGPGPGNPQNESDVGLIAELWRLPEGSMLPVLGICLGFQSLCLAFGARVERMNEPRHGIVTKIVHNSHSILRDTEEVEATQYHSLHVDLGHLRQTRLSGTHNADLWSPSKACPMLEPLAWDCDDRRNGYVLMAVKHIERPYWGVQYHPESICTNHEGAKVIDNWWNDAKAWIKRNKDDRRTIRERQFSASQHVSVIESVFPDDMTDLISGLTSADGPEQPEVSWQAISAKDLSAADVCEALDLPVDKLILLESGLRPDGQPVRTETGRYTIIGLVTENTTVFQYYTQSQQLNIVAPHRNNLERIHSIPNVWAFLKCHMQQRRTTGGPSSSPFWGGLMGFISYEAGLATIEVDSPSIKPSGLRPDICFVFITRSIVIDHITHVAYIQTLNGQADQHWIGDMINTIPQIVKRGHSQTETSGSSNFVGPRREELSTEQREELNRKELDLLLHQSNIMDPDQSEYCRKVRECQESIRAGDSHELCLTDQTVVRIPTSPPELRFSWNVYQRLKRINPAPFGAYIRLGSSKNGVTIASSSPERFLSWSRDGTCQYRPIKGTVKKTPELTRADAETILDSSKERAENLMIVDLIRHDLHGVVGAGNVKVKKLMQVEEYETVYQLVSVIEGQLPGSHNLALDNLKTQEPRHARDAAPGKSGLDVLAASLPPGSMTGAPKRRSCEILKGIENNEPRGIYSGVLGYLDVGGGGDFSVVIRTAYKWDQDAEEIEQPDGSKKKFDVWRVGAGGAVTAQSTDVGEFEEMEAKRDSTLRMFTEFSKKS</sequence>
<dbReference type="InterPro" id="IPR015890">
    <property type="entry name" value="Chorismate_C"/>
</dbReference>
<dbReference type="InterPro" id="IPR006221">
    <property type="entry name" value="TrpG/PapA_dom"/>
</dbReference>
<dbReference type="PRINTS" id="PR00099">
    <property type="entry name" value="CPSGATASE"/>
</dbReference>
<dbReference type="Gene3D" id="3.40.50.880">
    <property type="match status" value="1"/>
</dbReference>
<feature type="domain" description="Glutamine amidotransferase" evidence="10">
    <location>
        <begin position="32"/>
        <end position="243"/>
    </location>
</feature>
<dbReference type="InterPro" id="IPR019999">
    <property type="entry name" value="Anth_synth_I-like"/>
</dbReference>
<protein>
    <recommendedName>
        <fullName evidence="4">aminodeoxychorismate synthase</fullName>
        <ecNumber evidence="4">2.6.1.85</ecNumber>
    </recommendedName>
    <alternativeName>
        <fullName evidence="8">Para-aminobenzoate synthase</fullName>
    </alternativeName>
    <alternativeName>
        <fullName evidence="9">p-aminobenzoic acid synthase</fullName>
    </alternativeName>
</protein>
<dbReference type="Pfam" id="PF00117">
    <property type="entry name" value="GATase"/>
    <property type="match status" value="1"/>
</dbReference>
<dbReference type="PANTHER" id="PTHR11236:SF18">
    <property type="entry name" value="AMINODEOXYCHORISMATE SYNTHASE"/>
    <property type="match status" value="1"/>
</dbReference>
<evidence type="ECO:0000256" key="2">
    <source>
        <dbReference type="ARBA" id="ARBA00005009"/>
    </source>
</evidence>
<dbReference type="PANTHER" id="PTHR11236">
    <property type="entry name" value="AMINOBENZOATE/ANTHRANILATE SYNTHASE"/>
    <property type="match status" value="1"/>
</dbReference>